<evidence type="ECO:0000313" key="4">
    <source>
        <dbReference type="EMBL" id="CAI4015621.1"/>
    </source>
</evidence>
<dbReference type="EMBL" id="CAMXCT030006540">
    <property type="protein sequence ID" value="CAL4802933.1"/>
    <property type="molecule type" value="Genomic_DNA"/>
</dbReference>
<comment type="caution">
    <text evidence="4">The sequence shown here is derived from an EMBL/GenBank/DDBJ whole genome shotgun (WGS) entry which is preliminary data.</text>
</comment>
<feature type="domain" description="Bacterial surface antigen (D15)" evidence="3">
    <location>
        <begin position="217"/>
        <end position="438"/>
    </location>
</feature>
<comment type="subcellular location">
    <subcellularLocation>
        <location evidence="1">Membrane</location>
    </subcellularLocation>
</comment>
<organism evidence="4">
    <name type="scientific">Cladocopium goreaui</name>
    <dbReference type="NCBI Taxonomy" id="2562237"/>
    <lineage>
        <taxon>Eukaryota</taxon>
        <taxon>Sar</taxon>
        <taxon>Alveolata</taxon>
        <taxon>Dinophyceae</taxon>
        <taxon>Suessiales</taxon>
        <taxon>Symbiodiniaceae</taxon>
        <taxon>Cladocopium</taxon>
    </lineage>
</organism>
<evidence type="ECO:0000259" key="3">
    <source>
        <dbReference type="Pfam" id="PF01103"/>
    </source>
</evidence>
<dbReference type="AlphaFoldDB" id="A0A9P1DSV3"/>
<dbReference type="GO" id="GO:0019867">
    <property type="term" value="C:outer membrane"/>
    <property type="evidence" value="ECO:0007669"/>
    <property type="project" value="InterPro"/>
</dbReference>
<protein>
    <submittedName>
        <fullName evidence="6">Bacterial surface antigen (D15) domain-containing protein</fullName>
    </submittedName>
</protein>
<dbReference type="EMBL" id="CAMXCT010006540">
    <property type="protein sequence ID" value="CAI4015621.1"/>
    <property type="molecule type" value="Genomic_DNA"/>
</dbReference>
<dbReference type="Gene3D" id="2.40.160.50">
    <property type="entry name" value="membrane protein fhac: a member of the omp85/tpsb transporter family"/>
    <property type="match status" value="1"/>
</dbReference>
<evidence type="ECO:0000313" key="7">
    <source>
        <dbReference type="Proteomes" id="UP001152797"/>
    </source>
</evidence>
<sequence length="443" mass="46417">MPPQSYIAADTPVNDVRVFVDGLHGQTRQAALEAAQRLRSATTLGRLNAELIEVSERLPGAAVDVGPGANKGSVSVTFRPEHGCHLVANAGNEGLPGLNSAFSLRVDGTPAAEGEGPPPLRVSAEGRCCLEEEAMRCSLTASPTKHSWPVMPSLQLGVGMAGLMTHPLRTESSGHLIFTDVLGRHTLKLSAASRDLRPKEGSAFLKLPLQSSKTSVSYHFLKDSSASSQPQRLAACLELAGLLGDVTLGRFEACWMRQGPLLGGRWQLRGELGVAKALGGSTLPLEERFFLGGASGGLQRFLGFAAHGLGPASFEQRESKARFGLVKGLGGLNAIRSGSVMERTGPGSFLGGDTRASVEAVLSFPLGPMQLMSFGTLGLLVNRSCLKSMDDLSQNFRASLGAGVGYPLPGGGHLAATFSLPIQAVEGDALRPFQVSVSFGNQL</sequence>
<gene>
    <name evidence="4" type="ORF">C1SCF055_LOCUS40441</name>
</gene>
<name>A0A9P1DSV3_9DINO</name>
<evidence type="ECO:0000313" key="5">
    <source>
        <dbReference type="EMBL" id="CAL1168996.1"/>
    </source>
</evidence>
<proteinExistence type="predicted"/>
<evidence type="ECO:0000256" key="1">
    <source>
        <dbReference type="ARBA" id="ARBA00004370"/>
    </source>
</evidence>
<evidence type="ECO:0000256" key="2">
    <source>
        <dbReference type="ARBA" id="ARBA00023136"/>
    </source>
</evidence>
<dbReference type="Proteomes" id="UP001152797">
    <property type="component" value="Unassembled WGS sequence"/>
</dbReference>
<reference evidence="4" key="1">
    <citation type="submission" date="2022-10" db="EMBL/GenBank/DDBJ databases">
        <authorList>
            <person name="Chen Y."/>
            <person name="Dougan E. K."/>
            <person name="Chan C."/>
            <person name="Rhodes N."/>
            <person name="Thang M."/>
        </authorList>
    </citation>
    <scope>NUCLEOTIDE SEQUENCE</scope>
</reference>
<accession>A0A9P1DSV3</accession>
<keyword evidence="7" id="KW-1185">Reference proteome</keyword>
<reference evidence="5" key="2">
    <citation type="submission" date="2024-04" db="EMBL/GenBank/DDBJ databases">
        <authorList>
            <person name="Chen Y."/>
            <person name="Shah S."/>
            <person name="Dougan E. K."/>
            <person name="Thang M."/>
            <person name="Chan C."/>
        </authorList>
    </citation>
    <scope>NUCLEOTIDE SEQUENCE [LARGE SCALE GENOMIC DNA]</scope>
</reference>
<dbReference type="OrthoDB" id="442345at2759"/>
<dbReference type="InterPro" id="IPR000184">
    <property type="entry name" value="Bac_surfAg_D15"/>
</dbReference>
<dbReference type="EMBL" id="CAMXCT020006540">
    <property type="protein sequence ID" value="CAL1168996.1"/>
    <property type="molecule type" value="Genomic_DNA"/>
</dbReference>
<evidence type="ECO:0000313" key="6">
    <source>
        <dbReference type="EMBL" id="CAL4802933.1"/>
    </source>
</evidence>
<keyword evidence="2" id="KW-0472">Membrane</keyword>
<dbReference type="Pfam" id="PF01103">
    <property type="entry name" value="Omp85"/>
    <property type="match status" value="1"/>
</dbReference>